<organism evidence="1 2">
    <name type="scientific">Auriscalpium vulgare</name>
    <dbReference type="NCBI Taxonomy" id="40419"/>
    <lineage>
        <taxon>Eukaryota</taxon>
        <taxon>Fungi</taxon>
        <taxon>Dikarya</taxon>
        <taxon>Basidiomycota</taxon>
        <taxon>Agaricomycotina</taxon>
        <taxon>Agaricomycetes</taxon>
        <taxon>Russulales</taxon>
        <taxon>Auriscalpiaceae</taxon>
        <taxon>Auriscalpium</taxon>
    </lineage>
</organism>
<protein>
    <submittedName>
        <fullName evidence="1">G-alpha-domain-containing protein</fullName>
    </submittedName>
</protein>
<proteinExistence type="predicted"/>
<reference evidence="1" key="2">
    <citation type="journal article" date="2022" name="New Phytol.">
        <title>Evolutionary transition to the ectomycorrhizal habit in the genomes of a hyperdiverse lineage of mushroom-forming fungi.</title>
        <authorList>
            <person name="Looney B."/>
            <person name="Miyauchi S."/>
            <person name="Morin E."/>
            <person name="Drula E."/>
            <person name="Courty P.E."/>
            <person name="Kohler A."/>
            <person name="Kuo A."/>
            <person name="LaButti K."/>
            <person name="Pangilinan J."/>
            <person name="Lipzen A."/>
            <person name="Riley R."/>
            <person name="Andreopoulos W."/>
            <person name="He G."/>
            <person name="Johnson J."/>
            <person name="Nolan M."/>
            <person name="Tritt A."/>
            <person name="Barry K.W."/>
            <person name="Grigoriev I.V."/>
            <person name="Nagy L.G."/>
            <person name="Hibbett D."/>
            <person name="Henrissat B."/>
            <person name="Matheny P.B."/>
            <person name="Labbe J."/>
            <person name="Martin F.M."/>
        </authorList>
    </citation>
    <scope>NUCLEOTIDE SEQUENCE</scope>
    <source>
        <strain evidence="1">FP105234-sp</strain>
    </source>
</reference>
<reference evidence="1" key="1">
    <citation type="submission" date="2021-02" db="EMBL/GenBank/DDBJ databases">
        <authorList>
            <consortium name="DOE Joint Genome Institute"/>
            <person name="Ahrendt S."/>
            <person name="Looney B.P."/>
            <person name="Miyauchi S."/>
            <person name="Morin E."/>
            <person name="Drula E."/>
            <person name="Courty P.E."/>
            <person name="Chicoki N."/>
            <person name="Fauchery L."/>
            <person name="Kohler A."/>
            <person name="Kuo A."/>
            <person name="Labutti K."/>
            <person name="Pangilinan J."/>
            <person name="Lipzen A."/>
            <person name="Riley R."/>
            <person name="Andreopoulos W."/>
            <person name="He G."/>
            <person name="Johnson J."/>
            <person name="Barry K.W."/>
            <person name="Grigoriev I.V."/>
            <person name="Nagy L."/>
            <person name="Hibbett D."/>
            <person name="Henrissat B."/>
            <person name="Matheny P.B."/>
            <person name="Labbe J."/>
            <person name="Martin F."/>
        </authorList>
    </citation>
    <scope>NUCLEOTIDE SEQUENCE</scope>
    <source>
        <strain evidence="1">FP105234-sp</strain>
    </source>
</reference>
<evidence type="ECO:0000313" key="1">
    <source>
        <dbReference type="EMBL" id="KAI0045870.1"/>
    </source>
</evidence>
<gene>
    <name evidence="1" type="ORF">FA95DRAFT_1560749</name>
</gene>
<name>A0ACB8RQL7_9AGAM</name>
<keyword evidence="2" id="KW-1185">Reference proteome</keyword>
<dbReference type="EMBL" id="MU275940">
    <property type="protein sequence ID" value="KAI0045870.1"/>
    <property type="molecule type" value="Genomic_DNA"/>
</dbReference>
<sequence>MLHARRPPSVYSQDDPLNYVLRPPEAETEAERRARVEAEQEAKRVSDSIDEELRQDKRNYDRSKQDVRLLLLGQAESGKSTLQKQFQLMYNPDSLDNERASWRMVVYFNMARSVKRILDVLEAHGDVFEDDSADRSDVSSYEHSPVRRVTGELLGGRDGSPEQAGPSTGPSTQPSGYPALPGTPNTLSDSQKEIATLRLRLSPLVAAEATLGDRLSGGVRVSGSGRGGVYVRRGWQIRSGGRSGSALQQRGRKSLGTGSTQSDLTRTSISEEGTPGLPGPAEIVEDIGRLLDGSRDDVKTLWNSDIVRRMIKKRRLRLEEWSEFFLLAIDRVAAKDYVPSTDDILHARIQTMGVAEHTFDVPLHGKAVSWHLYDVGGARGQRHTWVPYFDEANAIIFVAPVSAFDQYLEEDPRTNRIDDSLQLFTQICANPLLKHIHLVLFLNKTDVLQAKLDSGLKVNKYITSFGERPNDFDTVVNYFRAHFLQVHRKNNERKRVLYTHLTSVVDIKATRSIIANVRDSIFRDYLKSAALV</sequence>
<dbReference type="Proteomes" id="UP000814033">
    <property type="component" value="Unassembled WGS sequence"/>
</dbReference>
<evidence type="ECO:0000313" key="2">
    <source>
        <dbReference type="Proteomes" id="UP000814033"/>
    </source>
</evidence>
<comment type="caution">
    <text evidence="1">The sequence shown here is derived from an EMBL/GenBank/DDBJ whole genome shotgun (WGS) entry which is preliminary data.</text>
</comment>
<accession>A0ACB8RQL7</accession>